<dbReference type="Gene3D" id="1.10.287.130">
    <property type="match status" value="1"/>
</dbReference>
<dbReference type="EC" id="2.7.13.3" evidence="3"/>
<dbReference type="SUPFAM" id="SSF55874">
    <property type="entry name" value="ATPase domain of HSP90 chaperone/DNA topoisomerase II/histidine kinase"/>
    <property type="match status" value="1"/>
</dbReference>
<reference evidence="13" key="1">
    <citation type="journal article" date="2021" name="Gut Microbes">
        <title>A synthetic consortium of 100 gut commensals modulates the composition and function in a colon model of the microbiome of elderly subjects.</title>
        <authorList>
            <person name="Perez M."/>
            <person name="Ntemiri A."/>
            <person name="Tan H."/>
            <person name="Harris H.M.B."/>
            <person name="Roager H.M."/>
            <person name="Ribiere C."/>
            <person name="O'Toole P.W."/>
        </authorList>
    </citation>
    <scope>NUCLEOTIDE SEQUENCE</scope>
    <source>
        <strain evidence="13">MCC335</strain>
    </source>
</reference>
<feature type="domain" description="Histidine kinase" evidence="11">
    <location>
        <begin position="238"/>
        <end position="460"/>
    </location>
</feature>
<gene>
    <name evidence="13" type="ORF">GPL26_01615</name>
</gene>
<dbReference type="SMART" id="SM00304">
    <property type="entry name" value="HAMP"/>
    <property type="match status" value="1"/>
</dbReference>
<dbReference type="CDD" id="cd00082">
    <property type="entry name" value="HisKA"/>
    <property type="match status" value="1"/>
</dbReference>
<dbReference type="PROSITE" id="PS50885">
    <property type="entry name" value="HAMP"/>
    <property type="match status" value="1"/>
</dbReference>
<dbReference type="Pfam" id="PF02518">
    <property type="entry name" value="HATPase_c"/>
    <property type="match status" value="1"/>
</dbReference>
<comment type="subcellular location">
    <subcellularLocation>
        <location evidence="2">Membrane</location>
    </subcellularLocation>
</comment>
<evidence type="ECO:0000259" key="12">
    <source>
        <dbReference type="PROSITE" id="PS50885"/>
    </source>
</evidence>
<dbReference type="GO" id="GO:0000155">
    <property type="term" value="F:phosphorelay sensor kinase activity"/>
    <property type="evidence" value="ECO:0007669"/>
    <property type="project" value="InterPro"/>
</dbReference>
<dbReference type="CDD" id="cd06225">
    <property type="entry name" value="HAMP"/>
    <property type="match status" value="1"/>
</dbReference>
<dbReference type="AlphaFoldDB" id="A0AA41FAV1"/>
<dbReference type="SUPFAM" id="SSF47384">
    <property type="entry name" value="Homodimeric domain of signal transducing histidine kinase"/>
    <property type="match status" value="1"/>
</dbReference>
<keyword evidence="10" id="KW-0472">Membrane</keyword>
<dbReference type="SMART" id="SM00387">
    <property type="entry name" value="HATPase_c"/>
    <property type="match status" value="1"/>
</dbReference>
<comment type="caution">
    <text evidence="13">The sequence shown here is derived from an EMBL/GenBank/DDBJ whole genome shotgun (WGS) entry which is preliminary data.</text>
</comment>
<evidence type="ECO:0000256" key="2">
    <source>
        <dbReference type="ARBA" id="ARBA00004370"/>
    </source>
</evidence>
<sequence>MKLTKKLVIILLSGLGAGFLAISTAAVWQMRSQSIAMAVDNYGKQMDSIAYAFSEIGTRDEFENLGDIAAEAYLKYQFRKCYKEGYALLKGNECLVNLTDYEILSPSELGEEHMIQHLGTRSVLLMKREVSQFPGYQVLMTQDITPYYQEIERQGTHLLVLCGLIWAVAGAGVSVLVHRALKPLRRLTKAAEKIGEGNLDERVPVESRDEIGEFAQVFNQMTKKVEGQVEDLQLLLGALAHEIKTPMTAVIGYSDSLLHVKLSEENRKRALEQIHYAGLRLERLSAKMLNFLGTYENDEVQFEELGVEALFQEVIRETEPLWSRKGVVVEAETGDGAPESVNGDRELLLTLLNNLVHNGIKASAPGNRIRLRVDQGVLSVWDEGCGIPEKDLPHVKEAFYMADKSRSRSEGGSGLGLALCERIARLHGMEMKIESVSEGDGKGKDRPRGTVVFLYLPDGYGR</sequence>
<keyword evidence="8" id="KW-1133">Transmembrane helix</keyword>
<dbReference type="InterPro" id="IPR036097">
    <property type="entry name" value="HisK_dim/P_sf"/>
</dbReference>
<evidence type="ECO:0000256" key="5">
    <source>
        <dbReference type="ARBA" id="ARBA00022679"/>
    </source>
</evidence>
<dbReference type="PROSITE" id="PS50109">
    <property type="entry name" value="HIS_KIN"/>
    <property type="match status" value="1"/>
</dbReference>
<evidence type="ECO:0000313" key="13">
    <source>
        <dbReference type="EMBL" id="MBT9808339.1"/>
    </source>
</evidence>
<keyword evidence="7" id="KW-0418">Kinase</keyword>
<evidence type="ECO:0000256" key="1">
    <source>
        <dbReference type="ARBA" id="ARBA00000085"/>
    </source>
</evidence>
<feature type="domain" description="HAMP" evidence="12">
    <location>
        <begin position="178"/>
        <end position="230"/>
    </location>
</feature>
<evidence type="ECO:0000313" key="14">
    <source>
        <dbReference type="Proteomes" id="UP000708338"/>
    </source>
</evidence>
<name>A0AA41FAV1_9FIRM</name>
<dbReference type="Proteomes" id="UP000708338">
    <property type="component" value="Unassembled WGS sequence"/>
</dbReference>
<evidence type="ECO:0000256" key="6">
    <source>
        <dbReference type="ARBA" id="ARBA00022692"/>
    </source>
</evidence>
<organism evidence="13 14">
    <name type="scientific">Enterocloster citroniae</name>
    <dbReference type="NCBI Taxonomy" id="358743"/>
    <lineage>
        <taxon>Bacteria</taxon>
        <taxon>Bacillati</taxon>
        <taxon>Bacillota</taxon>
        <taxon>Clostridia</taxon>
        <taxon>Lachnospirales</taxon>
        <taxon>Lachnospiraceae</taxon>
        <taxon>Enterocloster</taxon>
    </lineage>
</organism>
<dbReference type="SMART" id="SM00388">
    <property type="entry name" value="HisKA"/>
    <property type="match status" value="1"/>
</dbReference>
<dbReference type="Pfam" id="PF00672">
    <property type="entry name" value="HAMP"/>
    <property type="match status" value="1"/>
</dbReference>
<comment type="catalytic activity">
    <reaction evidence="1">
        <text>ATP + protein L-histidine = ADP + protein N-phospho-L-histidine.</text>
        <dbReference type="EC" id="2.7.13.3"/>
    </reaction>
</comment>
<dbReference type="InterPro" id="IPR003661">
    <property type="entry name" value="HisK_dim/P_dom"/>
</dbReference>
<keyword evidence="9" id="KW-0902">Two-component regulatory system</keyword>
<dbReference type="InterPro" id="IPR003594">
    <property type="entry name" value="HATPase_dom"/>
</dbReference>
<dbReference type="PANTHER" id="PTHR45436">
    <property type="entry name" value="SENSOR HISTIDINE KINASE YKOH"/>
    <property type="match status" value="1"/>
</dbReference>
<protein>
    <recommendedName>
        <fullName evidence="3">histidine kinase</fullName>
        <ecNumber evidence="3">2.7.13.3</ecNumber>
    </recommendedName>
</protein>
<evidence type="ECO:0000259" key="11">
    <source>
        <dbReference type="PROSITE" id="PS50109"/>
    </source>
</evidence>
<dbReference type="PANTHER" id="PTHR45436:SF5">
    <property type="entry name" value="SENSOR HISTIDINE KINASE TRCS"/>
    <property type="match status" value="1"/>
</dbReference>
<dbReference type="EMBL" id="WQPS01000003">
    <property type="protein sequence ID" value="MBT9808339.1"/>
    <property type="molecule type" value="Genomic_DNA"/>
</dbReference>
<dbReference type="PRINTS" id="PR00344">
    <property type="entry name" value="BCTRLSENSOR"/>
</dbReference>
<accession>A0AA41FAV1</accession>
<dbReference type="Gene3D" id="6.10.340.10">
    <property type="match status" value="1"/>
</dbReference>
<evidence type="ECO:0000256" key="8">
    <source>
        <dbReference type="ARBA" id="ARBA00022989"/>
    </source>
</evidence>
<keyword evidence="4" id="KW-0597">Phosphoprotein</keyword>
<dbReference type="InterPro" id="IPR003660">
    <property type="entry name" value="HAMP_dom"/>
</dbReference>
<evidence type="ECO:0000256" key="3">
    <source>
        <dbReference type="ARBA" id="ARBA00012438"/>
    </source>
</evidence>
<dbReference type="Pfam" id="PF00512">
    <property type="entry name" value="HisKA"/>
    <property type="match status" value="1"/>
</dbReference>
<evidence type="ECO:0000256" key="7">
    <source>
        <dbReference type="ARBA" id="ARBA00022777"/>
    </source>
</evidence>
<dbReference type="Gene3D" id="3.30.565.10">
    <property type="entry name" value="Histidine kinase-like ATPase, C-terminal domain"/>
    <property type="match status" value="1"/>
</dbReference>
<dbReference type="SUPFAM" id="SSF158472">
    <property type="entry name" value="HAMP domain-like"/>
    <property type="match status" value="1"/>
</dbReference>
<proteinExistence type="predicted"/>
<evidence type="ECO:0000256" key="10">
    <source>
        <dbReference type="ARBA" id="ARBA00023136"/>
    </source>
</evidence>
<evidence type="ECO:0000256" key="9">
    <source>
        <dbReference type="ARBA" id="ARBA00023012"/>
    </source>
</evidence>
<evidence type="ECO:0000256" key="4">
    <source>
        <dbReference type="ARBA" id="ARBA00022553"/>
    </source>
</evidence>
<keyword evidence="5" id="KW-0808">Transferase</keyword>
<keyword evidence="6" id="KW-0812">Transmembrane</keyword>
<dbReference type="RefSeq" id="WP_045093403.1">
    <property type="nucleotide sequence ID" value="NZ_CABJDD010000005.1"/>
</dbReference>
<dbReference type="InterPro" id="IPR036890">
    <property type="entry name" value="HATPase_C_sf"/>
</dbReference>
<dbReference type="InterPro" id="IPR004358">
    <property type="entry name" value="Sig_transdc_His_kin-like_C"/>
</dbReference>
<dbReference type="InterPro" id="IPR005467">
    <property type="entry name" value="His_kinase_dom"/>
</dbReference>
<dbReference type="GO" id="GO:0005886">
    <property type="term" value="C:plasma membrane"/>
    <property type="evidence" value="ECO:0007669"/>
    <property type="project" value="TreeGrafter"/>
</dbReference>
<dbReference type="InterPro" id="IPR050428">
    <property type="entry name" value="TCS_sensor_his_kinase"/>
</dbReference>